<dbReference type="Proteomes" id="UP001209570">
    <property type="component" value="Unassembled WGS sequence"/>
</dbReference>
<name>A0AAD5M8V0_PYTIN</name>
<keyword evidence="4" id="KW-1185">Reference proteome</keyword>
<evidence type="ECO:0000259" key="2">
    <source>
        <dbReference type="PROSITE" id="PS51746"/>
    </source>
</evidence>
<dbReference type="EMBL" id="JAKCXM010000008">
    <property type="protein sequence ID" value="KAJ0408797.1"/>
    <property type="molecule type" value="Genomic_DNA"/>
</dbReference>
<evidence type="ECO:0000313" key="3">
    <source>
        <dbReference type="EMBL" id="KAJ0408797.1"/>
    </source>
</evidence>
<dbReference type="PROSITE" id="PS51746">
    <property type="entry name" value="PPM_2"/>
    <property type="match status" value="1"/>
</dbReference>
<organism evidence="3 4">
    <name type="scientific">Pythium insidiosum</name>
    <name type="common">Pythiosis disease agent</name>
    <dbReference type="NCBI Taxonomy" id="114742"/>
    <lineage>
        <taxon>Eukaryota</taxon>
        <taxon>Sar</taxon>
        <taxon>Stramenopiles</taxon>
        <taxon>Oomycota</taxon>
        <taxon>Peronosporomycetes</taxon>
        <taxon>Pythiales</taxon>
        <taxon>Pythiaceae</taxon>
        <taxon>Pythium</taxon>
    </lineage>
</organism>
<dbReference type="Pfam" id="PF00481">
    <property type="entry name" value="PP2C"/>
    <property type="match status" value="2"/>
</dbReference>
<feature type="compositionally biased region" description="Polar residues" evidence="1">
    <location>
        <begin position="15"/>
        <end position="24"/>
    </location>
</feature>
<dbReference type="CDD" id="cd00143">
    <property type="entry name" value="PP2Cc"/>
    <property type="match status" value="1"/>
</dbReference>
<gene>
    <name evidence="3" type="ORF">P43SY_000693</name>
</gene>
<sequence>MLRGVFRHQRRADAPSTTHDTSQDPLDAMAPGADVDELQAPPQRRYSRLRSQSETLGNGAESGAPPTASTAVPTTTGLAIPSARMRMFTSRRDRFQSSSSSDEDDAEMQMYSTSYAGPRDLTNFTFDIDSVTTAKDFGVGAFQIRLPDRRYVLRADSKEVAATFTNEKLLTYLGEHDAFMSNARQAFSDCFRRIDEEFLQRAASESLSDGSTAAVVLIRGNKLLTANLGDSRAVVSINGTALDVIEEQTPGRADERSRIERCGGWIKEERELQMSKLHSMDLSDPRIQQKAERVVRWVTIYRVNGELAVSRAIGDIDYKGQALQDYEFWAFPEGHDRQFHGDLVTCEPEFKVG</sequence>
<reference evidence="3" key="1">
    <citation type="submission" date="2021-12" db="EMBL/GenBank/DDBJ databases">
        <title>Prjna785345.</title>
        <authorList>
            <person name="Rujirawat T."/>
            <person name="Krajaejun T."/>
        </authorList>
    </citation>
    <scope>NUCLEOTIDE SEQUENCE</scope>
    <source>
        <strain evidence="3">Pi057C3</strain>
    </source>
</reference>
<protein>
    <recommendedName>
        <fullName evidence="2">PPM-type phosphatase domain-containing protein</fullName>
    </recommendedName>
</protein>
<dbReference type="InterPro" id="IPR036457">
    <property type="entry name" value="PPM-type-like_dom_sf"/>
</dbReference>
<proteinExistence type="predicted"/>
<evidence type="ECO:0000256" key="1">
    <source>
        <dbReference type="SAM" id="MobiDB-lite"/>
    </source>
</evidence>
<feature type="domain" description="PPM-type phosphatase" evidence="2">
    <location>
        <begin position="138"/>
        <end position="353"/>
    </location>
</feature>
<dbReference type="InterPro" id="IPR001932">
    <property type="entry name" value="PPM-type_phosphatase-like_dom"/>
</dbReference>
<comment type="caution">
    <text evidence="3">The sequence shown here is derived from an EMBL/GenBank/DDBJ whole genome shotgun (WGS) entry which is preliminary data.</text>
</comment>
<dbReference type="GO" id="GO:0004722">
    <property type="term" value="F:protein serine/threonine phosphatase activity"/>
    <property type="evidence" value="ECO:0007669"/>
    <property type="project" value="InterPro"/>
</dbReference>
<dbReference type="InterPro" id="IPR015655">
    <property type="entry name" value="PP2C"/>
</dbReference>
<feature type="region of interest" description="Disordered" evidence="1">
    <location>
        <begin position="1"/>
        <end position="74"/>
    </location>
</feature>
<dbReference type="SUPFAM" id="SSF81606">
    <property type="entry name" value="PP2C-like"/>
    <property type="match status" value="1"/>
</dbReference>
<feature type="region of interest" description="Disordered" evidence="1">
    <location>
        <begin position="89"/>
        <end position="108"/>
    </location>
</feature>
<feature type="compositionally biased region" description="Basic residues" evidence="1">
    <location>
        <begin position="1"/>
        <end position="10"/>
    </location>
</feature>
<dbReference type="PANTHER" id="PTHR47992">
    <property type="entry name" value="PROTEIN PHOSPHATASE"/>
    <property type="match status" value="1"/>
</dbReference>
<evidence type="ECO:0000313" key="4">
    <source>
        <dbReference type="Proteomes" id="UP001209570"/>
    </source>
</evidence>
<dbReference type="SMART" id="SM00332">
    <property type="entry name" value="PP2Cc"/>
    <property type="match status" value="1"/>
</dbReference>
<feature type="compositionally biased region" description="Low complexity" evidence="1">
    <location>
        <begin position="64"/>
        <end position="74"/>
    </location>
</feature>
<dbReference type="AlphaFoldDB" id="A0AAD5M8V0"/>
<accession>A0AAD5M8V0</accession>
<dbReference type="Gene3D" id="3.60.40.10">
    <property type="entry name" value="PPM-type phosphatase domain"/>
    <property type="match status" value="1"/>
</dbReference>